<organism evidence="3 4">
    <name type="scientific">Raoultella terrigena</name>
    <name type="common">Klebsiella terrigena</name>
    <dbReference type="NCBI Taxonomy" id="577"/>
    <lineage>
        <taxon>Bacteria</taxon>
        <taxon>Pseudomonadati</taxon>
        <taxon>Pseudomonadota</taxon>
        <taxon>Gammaproteobacteria</taxon>
        <taxon>Enterobacterales</taxon>
        <taxon>Enterobacteriaceae</taxon>
        <taxon>Klebsiella/Raoultella group</taxon>
        <taxon>Raoultella</taxon>
    </lineage>
</organism>
<dbReference type="InterPro" id="IPR057666">
    <property type="entry name" value="DrpA_SLOG"/>
</dbReference>
<dbReference type="GeneID" id="57505862"/>
<accession>A0A485B7E2</accession>
<gene>
    <name evidence="3" type="primary">smf_1</name>
    <name evidence="3" type="ORF">NCTC13038_01647</name>
</gene>
<dbReference type="InterPro" id="IPR003488">
    <property type="entry name" value="DprA"/>
</dbReference>
<dbReference type="Proteomes" id="UP000332594">
    <property type="component" value="Unassembled WGS sequence"/>
</dbReference>
<sequence length="285" mass="31485">MDSSLTLTVAQSEAWQHAALILAKKIGVGSKKSNAELKSLLLNFGSIQKLYDYHFSMIPPDSDIVSKLDKIFSSLKVNFGVINCLDDNYPDLLQDIYGAPPVLYYRGDINILKLPRSISFVGTRNLDNPEHITQGLNALERLVKAGFQVIVSGLAKGSDTLGHQTAIKLGAKTIAVLGNPINIAYPAENKKLQELIAKEHLVLSEYPVGILSQGSYFANRNLTTVSLSREGVVVARAGDKSGTQYAIRTCVEQNKTVYALENNIHEPEYQWVHKYKKSIKVVKDR</sequence>
<evidence type="ECO:0000259" key="2">
    <source>
        <dbReference type="Pfam" id="PF02481"/>
    </source>
</evidence>
<name>A0A485B7E2_RAOTE</name>
<evidence type="ECO:0000313" key="3">
    <source>
        <dbReference type="EMBL" id="VFS69144.1"/>
    </source>
</evidence>
<dbReference type="Pfam" id="PF02481">
    <property type="entry name" value="DNA_processg_A"/>
    <property type="match status" value="1"/>
</dbReference>
<dbReference type="SUPFAM" id="SSF102405">
    <property type="entry name" value="MCP/YpsA-like"/>
    <property type="match status" value="1"/>
</dbReference>
<dbReference type="GO" id="GO:0009294">
    <property type="term" value="P:DNA-mediated transformation"/>
    <property type="evidence" value="ECO:0007669"/>
    <property type="project" value="InterPro"/>
</dbReference>
<dbReference type="RefSeq" id="WP_134525470.1">
    <property type="nucleotide sequence ID" value="NZ_BJNO01000007.1"/>
</dbReference>
<evidence type="ECO:0000313" key="4">
    <source>
        <dbReference type="Proteomes" id="UP000332594"/>
    </source>
</evidence>
<dbReference type="PANTHER" id="PTHR43022">
    <property type="entry name" value="PROTEIN SMF"/>
    <property type="match status" value="1"/>
</dbReference>
<proteinExistence type="inferred from homology"/>
<comment type="similarity">
    <text evidence="1">Belongs to the DprA/Smf family.</text>
</comment>
<dbReference type="Gene3D" id="3.40.50.450">
    <property type="match status" value="1"/>
</dbReference>
<reference evidence="3 4" key="1">
    <citation type="submission" date="2019-03" db="EMBL/GenBank/DDBJ databases">
        <authorList>
            <consortium name="Pathogen Informatics"/>
        </authorList>
    </citation>
    <scope>NUCLEOTIDE SEQUENCE [LARGE SCALE GENOMIC DNA]</scope>
    <source>
        <strain evidence="3 4">NCTC13038</strain>
    </source>
</reference>
<protein>
    <submittedName>
        <fullName evidence="3">DNA protecting protein DprA</fullName>
    </submittedName>
</protein>
<feature type="domain" description="Smf/DprA SLOG" evidence="2">
    <location>
        <begin position="82"/>
        <end position="270"/>
    </location>
</feature>
<evidence type="ECO:0000256" key="1">
    <source>
        <dbReference type="ARBA" id="ARBA00006525"/>
    </source>
</evidence>
<dbReference type="PANTHER" id="PTHR43022:SF1">
    <property type="entry name" value="PROTEIN SMF"/>
    <property type="match status" value="1"/>
</dbReference>
<dbReference type="EMBL" id="CAADJG010000002">
    <property type="protein sequence ID" value="VFS69144.1"/>
    <property type="molecule type" value="Genomic_DNA"/>
</dbReference>
<dbReference type="AlphaFoldDB" id="A0A485B7E2"/>